<dbReference type="EnsemblPlants" id="AVESA.00010b.r2.7DG1356810.1">
    <property type="protein sequence ID" value="AVESA.00010b.r2.7DG1356810.1.CDS.1"/>
    <property type="gene ID" value="AVESA.00010b.r2.7DG1356810"/>
</dbReference>
<proteinExistence type="predicted"/>
<dbReference type="Proteomes" id="UP001732700">
    <property type="component" value="Chromosome 7D"/>
</dbReference>
<evidence type="ECO:0000313" key="1">
    <source>
        <dbReference type="EnsemblPlants" id="AVESA.00010b.r2.7DG1356810.1.CDS.1"/>
    </source>
</evidence>
<name>A0ACD6AGJ5_AVESA</name>
<evidence type="ECO:0000313" key="2">
    <source>
        <dbReference type="Proteomes" id="UP001732700"/>
    </source>
</evidence>
<protein>
    <submittedName>
        <fullName evidence="1">Uncharacterized protein</fullName>
    </submittedName>
</protein>
<keyword evidence="2" id="KW-1185">Reference proteome</keyword>
<reference evidence="1" key="1">
    <citation type="submission" date="2021-05" db="EMBL/GenBank/DDBJ databases">
        <authorList>
            <person name="Scholz U."/>
            <person name="Mascher M."/>
            <person name="Fiebig A."/>
        </authorList>
    </citation>
    <scope>NUCLEOTIDE SEQUENCE [LARGE SCALE GENOMIC DNA]</scope>
</reference>
<accession>A0ACD6AGJ5</accession>
<reference evidence="1" key="2">
    <citation type="submission" date="2025-09" db="UniProtKB">
        <authorList>
            <consortium name="EnsemblPlants"/>
        </authorList>
    </citation>
    <scope>IDENTIFICATION</scope>
</reference>
<sequence>MFYLETVDDAEVEALTAELDATTLSKAGVMTYRPVDATAFVVSLHAMEGIKTSKTMLLPVTINGERITALVDTGSTHNFLSRDAMRHLAL</sequence>
<organism evidence="1 2">
    <name type="scientific">Avena sativa</name>
    <name type="common">Oat</name>
    <dbReference type="NCBI Taxonomy" id="4498"/>
    <lineage>
        <taxon>Eukaryota</taxon>
        <taxon>Viridiplantae</taxon>
        <taxon>Streptophyta</taxon>
        <taxon>Embryophyta</taxon>
        <taxon>Tracheophyta</taxon>
        <taxon>Spermatophyta</taxon>
        <taxon>Magnoliopsida</taxon>
        <taxon>Liliopsida</taxon>
        <taxon>Poales</taxon>
        <taxon>Poaceae</taxon>
        <taxon>BOP clade</taxon>
        <taxon>Pooideae</taxon>
        <taxon>Poodae</taxon>
        <taxon>Poeae</taxon>
        <taxon>Poeae Chloroplast Group 1 (Aveneae type)</taxon>
        <taxon>Aveninae</taxon>
        <taxon>Avena</taxon>
    </lineage>
</organism>